<dbReference type="GO" id="GO:0004252">
    <property type="term" value="F:serine-type endopeptidase activity"/>
    <property type="evidence" value="ECO:0007669"/>
    <property type="project" value="InterPro"/>
</dbReference>
<dbReference type="InterPro" id="IPR022764">
    <property type="entry name" value="Peptidase_S54_rhomboid_dom"/>
</dbReference>
<dbReference type="EMBL" id="BDSP01000219">
    <property type="protein sequence ID" value="GAX25124.1"/>
    <property type="molecule type" value="Genomic_DNA"/>
</dbReference>
<feature type="domain" description="Peptidase S54 rhomboid" evidence="9">
    <location>
        <begin position="124"/>
        <end position="271"/>
    </location>
</feature>
<evidence type="ECO:0000256" key="3">
    <source>
        <dbReference type="ARBA" id="ARBA00022692"/>
    </source>
</evidence>
<dbReference type="PANTHER" id="PTHR43731:SF14">
    <property type="entry name" value="PRESENILIN-ASSOCIATED RHOMBOID-LIKE PROTEIN, MITOCHONDRIAL"/>
    <property type="match status" value="1"/>
</dbReference>
<evidence type="ECO:0000256" key="2">
    <source>
        <dbReference type="ARBA" id="ARBA00009045"/>
    </source>
</evidence>
<accession>A0A1Z5KFN1</accession>
<evidence type="ECO:0000256" key="4">
    <source>
        <dbReference type="ARBA" id="ARBA00022801"/>
    </source>
</evidence>
<dbReference type="PANTHER" id="PTHR43731">
    <property type="entry name" value="RHOMBOID PROTEASE"/>
    <property type="match status" value="1"/>
</dbReference>
<sequence length="291" mass="33289">MRSIRTLWLLTILLLGKSIVRAKLEPRRSSDPDLIELNRHYKGYIIHDGDDDFQWRQEQQRYFSDAGRHSQPVTHYVRQLYAQSPSICLTFMLSIAVFVAWQIPSAQPFLQRHFFCSIFNIEQRRYHTLLLASVSHKGFYHLLVNCMSLLSVGPSVRQALAPNPVWPLLLGASLSGSGMFLIMNHVTQSFSGGLGLSDVTCALIAFWARLYPERTLQFRLGPIPVTMMAKKAVYALVAWSLAATLYPVISLGDSVGHSAHLGGLLFGYFYYDWFSQQCKRRHKWKLSFEFP</sequence>
<evidence type="ECO:0000256" key="6">
    <source>
        <dbReference type="ARBA" id="ARBA00023136"/>
    </source>
</evidence>
<organism evidence="10 11">
    <name type="scientific">Fistulifera solaris</name>
    <name type="common">Oleaginous diatom</name>
    <dbReference type="NCBI Taxonomy" id="1519565"/>
    <lineage>
        <taxon>Eukaryota</taxon>
        <taxon>Sar</taxon>
        <taxon>Stramenopiles</taxon>
        <taxon>Ochrophyta</taxon>
        <taxon>Bacillariophyta</taxon>
        <taxon>Bacillariophyceae</taxon>
        <taxon>Bacillariophycidae</taxon>
        <taxon>Naviculales</taxon>
        <taxon>Naviculaceae</taxon>
        <taxon>Fistulifera</taxon>
    </lineage>
</organism>
<feature type="transmembrane region" description="Helical" evidence="7">
    <location>
        <begin position="189"/>
        <end position="211"/>
    </location>
</feature>
<dbReference type="OrthoDB" id="418595at2759"/>
<evidence type="ECO:0000259" key="9">
    <source>
        <dbReference type="Pfam" id="PF01694"/>
    </source>
</evidence>
<dbReference type="InterPro" id="IPR035952">
    <property type="entry name" value="Rhomboid-like_sf"/>
</dbReference>
<keyword evidence="4 10" id="KW-0378">Hydrolase</keyword>
<keyword evidence="11" id="KW-1185">Reference proteome</keyword>
<proteinExistence type="inferred from homology"/>
<dbReference type="Pfam" id="PF01694">
    <property type="entry name" value="Rhomboid"/>
    <property type="match status" value="1"/>
</dbReference>
<comment type="caution">
    <text evidence="10">The sequence shown here is derived from an EMBL/GenBank/DDBJ whole genome shotgun (WGS) entry which is preliminary data.</text>
</comment>
<dbReference type="GO" id="GO:0016020">
    <property type="term" value="C:membrane"/>
    <property type="evidence" value="ECO:0007669"/>
    <property type="project" value="UniProtKB-SubCell"/>
</dbReference>
<comment type="subcellular location">
    <subcellularLocation>
        <location evidence="1">Membrane</location>
        <topology evidence="1">Multi-pass membrane protein</topology>
    </subcellularLocation>
</comment>
<feature type="chain" id="PRO_5013120156" evidence="8">
    <location>
        <begin position="23"/>
        <end position="291"/>
    </location>
</feature>
<dbReference type="AlphaFoldDB" id="A0A1Z5KFN1"/>
<evidence type="ECO:0000256" key="5">
    <source>
        <dbReference type="ARBA" id="ARBA00022989"/>
    </source>
</evidence>
<feature type="transmembrane region" description="Helical" evidence="7">
    <location>
        <begin position="232"/>
        <end position="249"/>
    </location>
</feature>
<name>A0A1Z5KFN1_FISSO</name>
<dbReference type="InterPro" id="IPR050925">
    <property type="entry name" value="Rhomboid_protease_S54"/>
</dbReference>
<evidence type="ECO:0000313" key="10">
    <source>
        <dbReference type="EMBL" id="GAX25124.1"/>
    </source>
</evidence>
<dbReference type="InParanoid" id="A0A1Z5KFN1"/>
<evidence type="ECO:0000256" key="7">
    <source>
        <dbReference type="SAM" id="Phobius"/>
    </source>
</evidence>
<reference evidence="10 11" key="1">
    <citation type="journal article" date="2015" name="Plant Cell">
        <title>Oil accumulation by the oleaginous diatom Fistulifera solaris as revealed by the genome and transcriptome.</title>
        <authorList>
            <person name="Tanaka T."/>
            <person name="Maeda Y."/>
            <person name="Veluchamy A."/>
            <person name="Tanaka M."/>
            <person name="Abida H."/>
            <person name="Marechal E."/>
            <person name="Bowler C."/>
            <person name="Muto M."/>
            <person name="Sunaga Y."/>
            <person name="Tanaka M."/>
            <person name="Yoshino T."/>
            <person name="Taniguchi T."/>
            <person name="Fukuda Y."/>
            <person name="Nemoto M."/>
            <person name="Matsumoto M."/>
            <person name="Wong P.S."/>
            <person name="Aburatani S."/>
            <person name="Fujibuchi W."/>
        </authorList>
    </citation>
    <scope>NUCLEOTIDE SEQUENCE [LARGE SCALE GENOMIC DNA]</scope>
    <source>
        <strain evidence="10 11">JPCC DA0580</strain>
    </source>
</reference>
<keyword evidence="3 7" id="KW-0812">Transmembrane</keyword>
<keyword evidence="5 7" id="KW-1133">Transmembrane helix</keyword>
<evidence type="ECO:0000313" key="11">
    <source>
        <dbReference type="Proteomes" id="UP000198406"/>
    </source>
</evidence>
<protein>
    <submittedName>
        <fullName evidence="10">Rhomboid-like protein</fullName>
        <ecNumber evidence="10">3.4.21.105</ecNumber>
    </submittedName>
</protein>
<keyword evidence="6 7" id="KW-0472">Membrane</keyword>
<dbReference type="Gene3D" id="1.20.1540.10">
    <property type="entry name" value="Rhomboid-like"/>
    <property type="match status" value="1"/>
</dbReference>
<feature type="signal peptide" evidence="8">
    <location>
        <begin position="1"/>
        <end position="22"/>
    </location>
</feature>
<evidence type="ECO:0000256" key="1">
    <source>
        <dbReference type="ARBA" id="ARBA00004141"/>
    </source>
</evidence>
<dbReference type="Proteomes" id="UP000198406">
    <property type="component" value="Unassembled WGS sequence"/>
</dbReference>
<dbReference type="SUPFAM" id="SSF144091">
    <property type="entry name" value="Rhomboid-like"/>
    <property type="match status" value="1"/>
</dbReference>
<dbReference type="EC" id="3.4.21.105" evidence="10"/>
<evidence type="ECO:0000256" key="8">
    <source>
        <dbReference type="SAM" id="SignalP"/>
    </source>
</evidence>
<comment type="similarity">
    <text evidence="2">Belongs to the peptidase S54 family.</text>
</comment>
<keyword evidence="8" id="KW-0732">Signal</keyword>
<gene>
    <name evidence="10" type="ORF">FisN_10Lu351</name>
</gene>
<feature type="transmembrane region" description="Helical" evidence="7">
    <location>
        <begin position="255"/>
        <end position="274"/>
    </location>
</feature>